<dbReference type="EMBL" id="JAWJYY010000001">
    <property type="protein sequence ID" value="MDV4315550.1"/>
    <property type="molecule type" value="Genomic_DNA"/>
</dbReference>
<proteinExistence type="predicted"/>
<reference evidence="3 5" key="2">
    <citation type="submission" date="2020-02" db="EMBL/GenBank/DDBJ databases">
        <title>Tigecycline-resistant Acinetobacter species from pigs and migratory birds.</title>
        <authorList>
            <person name="Chen C."/>
            <person name="Sun J."/>
            <person name="Liao X.-P."/>
            <person name="Liu Y.-H."/>
        </authorList>
    </citation>
    <scope>NUCLEOTIDE SEQUENCE [LARGE SCALE GENOMIC DNA]</scope>
    <source>
        <strain evidence="3 5">C15_T</strain>
    </source>
</reference>
<reference evidence="2 4" key="1">
    <citation type="submission" date="2019-09" db="EMBL/GenBank/DDBJ databases">
        <title>Non-baumannii Acinetobacter spp. carrying blaNDM-1 isolated in China.</title>
        <authorList>
            <person name="Cui C."/>
            <person name="Chen C."/>
            <person name="Sun J."/>
            <person name="Liu Y."/>
        </authorList>
    </citation>
    <scope>NUCLEOTIDE SEQUENCE [LARGE SCALE GENOMIC DNA]</scope>
    <source>
        <strain evidence="2 4">B18</strain>
    </source>
</reference>
<organism evidence="2 4">
    <name type="scientific">Acinetobacter indicus</name>
    <dbReference type="NCBI Taxonomy" id="756892"/>
    <lineage>
        <taxon>Bacteria</taxon>
        <taxon>Pseudomonadati</taxon>
        <taxon>Pseudomonadota</taxon>
        <taxon>Gammaproteobacteria</taxon>
        <taxon>Moraxellales</taxon>
        <taxon>Moraxellaceae</taxon>
        <taxon>Acinetobacter</taxon>
    </lineage>
</organism>
<dbReference type="Proteomes" id="UP000503440">
    <property type="component" value="Chromosome"/>
</dbReference>
<evidence type="ECO:0000313" key="4">
    <source>
        <dbReference type="Proteomes" id="UP000503440"/>
    </source>
</evidence>
<evidence type="ECO:0000313" key="2">
    <source>
        <dbReference type="EMBL" id="QIC70337.1"/>
    </source>
</evidence>
<dbReference type="KEGG" id="aid:CTZ23_07805"/>
<dbReference type="EMBL" id="CP048654">
    <property type="protein sequence ID" value="QOW41564.1"/>
    <property type="molecule type" value="Genomic_DNA"/>
</dbReference>
<protein>
    <recommendedName>
        <fullName evidence="6">DUF1311 domain-containing protein</fullName>
    </recommendedName>
</protein>
<name>A0A0F3LQD2_9GAMM</name>
<gene>
    <name evidence="2" type="ORF">FSC09_07880</name>
    <name evidence="3" type="ORF">G0027_01115</name>
    <name evidence="1" type="ORF">MSG88_07175</name>
</gene>
<evidence type="ECO:0000313" key="3">
    <source>
        <dbReference type="EMBL" id="QOW41564.1"/>
    </source>
</evidence>
<reference evidence="1" key="3">
    <citation type="submission" date="2023-10" db="EMBL/GenBank/DDBJ databases">
        <authorList>
            <person name="Sykes E.M.E."/>
            <person name="Khan I.U.H."/>
            <person name="Kumar A."/>
        </authorList>
    </citation>
    <scope>NUCLEOTIDE SEQUENCE</scope>
    <source>
        <strain evidence="1">IK5</strain>
    </source>
</reference>
<sequence>MLLKTEMNLIKIIGTLLFLGAAGTPLSHAQKINCEQANTPAFNKICHADLQEIREQLNDQFLTAFLVTDAPLRILQDTHQLWFKRAQQCKTTECFKQQFEARLDQLNFFSSMNQSMTQHYLKFEQGQLAKQPVHLQIHQLNKDSIKIEGVAYRSPNNKLDTQTISLLAYTSPQQKQHIIDNEHDCNYQLDFQKAYLAVRTEQKGCERFSGIYRLYD</sequence>
<dbReference type="Proteomes" id="UP000593812">
    <property type="component" value="Chromosome"/>
</dbReference>
<evidence type="ECO:0000313" key="5">
    <source>
        <dbReference type="Proteomes" id="UP000593812"/>
    </source>
</evidence>
<dbReference type="GeneID" id="69465782"/>
<evidence type="ECO:0000313" key="1">
    <source>
        <dbReference type="EMBL" id="MDV4315550.1"/>
    </source>
</evidence>
<dbReference type="Proteomes" id="UP001284654">
    <property type="component" value="Unassembled WGS sequence"/>
</dbReference>
<dbReference type="RefSeq" id="WP_005177627.1">
    <property type="nucleotide sequence ID" value="NZ_CAXNYR010000004.1"/>
</dbReference>
<dbReference type="AlphaFoldDB" id="A0A0F3LQD2"/>
<accession>A0A0F3LQD2</accession>
<evidence type="ECO:0008006" key="6">
    <source>
        <dbReference type="Google" id="ProtNLM"/>
    </source>
</evidence>
<dbReference type="EMBL" id="CP044455">
    <property type="protein sequence ID" value="QIC70337.1"/>
    <property type="molecule type" value="Genomic_DNA"/>
</dbReference>